<evidence type="ECO:0000256" key="1">
    <source>
        <dbReference type="SAM" id="MobiDB-lite"/>
    </source>
</evidence>
<feature type="region of interest" description="Disordered" evidence="1">
    <location>
        <begin position="71"/>
        <end position="94"/>
    </location>
</feature>
<feature type="non-terminal residue" evidence="2">
    <location>
        <position position="109"/>
    </location>
</feature>
<organism evidence="2">
    <name type="scientific">Anthurium amnicola</name>
    <dbReference type="NCBI Taxonomy" id="1678845"/>
    <lineage>
        <taxon>Eukaryota</taxon>
        <taxon>Viridiplantae</taxon>
        <taxon>Streptophyta</taxon>
        <taxon>Embryophyta</taxon>
        <taxon>Tracheophyta</taxon>
        <taxon>Spermatophyta</taxon>
        <taxon>Magnoliopsida</taxon>
        <taxon>Liliopsida</taxon>
        <taxon>Araceae</taxon>
        <taxon>Pothoideae</taxon>
        <taxon>Potheae</taxon>
        <taxon>Anthurium</taxon>
    </lineage>
</organism>
<feature type="non-terminal residue" evidence="2">
    <location>
        <position position="1"/>
    </location>
</feature>
<name>A0A1D1YT13_9ARAE</name>
<protein>
    <submittedName>
        <fullName evidence="2">Kinesin-like protein unc-104</fullName>
    </submittedName>
</protein>
<dbReference type="EMBL" id="GDJX01010133">
    <property type="protein sequence ID" value="JAT57803.1"/>
    <property type="molecule type" value="Transcribed_RNA"/>
</dbReference>
<reference evidence="2" key="1">
    <citation type="submission" date="2015-07" db="EMBL/GenBank/DDBJ databases">
        <title>Transcriptome Assembly of Anthurium amnicola.</title>
        <authorList>
            <person name="Suzuki J."/>
        </authorList>
    </citation>
    <scope>NUCLEOTIDE SEQUENCE</scope>
</reference>
<accession>A0A1D1YT13</accession>
<proteinExistence type="predicted"/>
<evidence type="ECO:0000313" key="2">
    <source>
        <dbReference type="EMBL" id="JAT57803.1"/>
    </source>
</evidence>
<gene>
    <name evidence="2" type="primary">unc-104_18</name>
    <name evidence="2" type="ORF">g.37159</name>
</gene>
<dbReference type="AlphaFoldDB" id="A0A1D1YT13"/>
<sequence length="109" mass="12512">RRVAFLANLPTPQSSRKAPLTSSLLLPEFWVGEEGEKKKHLPYRNQRKAHPFSPLSVAQLTRSTLWERGLTSQRNPQIKGSETQIQFLSPSSSPASCRLCRLERERERE</sequence>